<accession>A0ABP1AID7</accession>
<dbReference type="Proteomes" id="UP001497522">
    <property type="component" value="Chromosome 12"/>
</dbReference>
<organism evidence="1 2">
    <name type="scientific">Sphagnum jensenii</name>
    <dbReference type="NCBI Taxonomy" id="128206"/>
    <lineage>
        <taxon>Eukaryota</taxon>
        <taxon>Viridiplantae</taxon>
        <taxon>Streptophyta</taxon>
        <taxon>Embryophyta</taxon>
        <taxon>Bryophyta</taxon>
        <taxon>Sphagnophytina</taxon>
        <taxon>Sphagnopsida</taxon>
        <taxon>Sphagnales</taxon>
        <taxon>Sphagnaceae</taxon>
        <taxon>Sphagnum</taxon>
    </lineage>
</organism>
<evidence type="ECO:0000313" key="2">
    <source>
        <dbReference type="Proteomes" id="UP001497522"/>
    </source>
</evidence>
<dbReference type="PANTHER" id="PTHR37067:SF3">
    <property type="entry name" value="PX DOMAIN-CONTAINING PROTEIN"/>
    <property type="match status" value="1"/>
</dbReference>
<evidence type="ECO:0008006" key="3">
    <source>
        <dbReference type="Google" id="ProtNLM"/>
    </source>
</evidence>
<proteinExistence type="predicted"/>
<gene>
    <name evidence="1" type="ORF">CSSPJE1EN2_LOCUS5310</name>
</gene>
<reference evidence="1" key="1">
    <citation type="submission" date="2024-03" db="EMBL/GenBank/DDBJ databases">
        <authorList>
            <consortium name="ELIXIR-Norway"/>
            <consortium name="Elixir Norway"/>
        </authorList>
    </citation>
    <scope>NUCLEOTIDE SEQUENCE</scope>
</reference>
<evidence type="ECO:0000313" key="1">
    <source>
        <dbReference type="EMBL" id="CAK9862315.1"/>
    </source>
</evidence>
<protein>
    <recommendedName>
        <fullName evidence="3">DUF4371 domain-containing protein</fullName>
    </recommendedName>
</protein>
<dbReference type="EMBL" id="OZ023713">
    <property type="protein sequence ID" value="CAK9862315.1"/>
    <property type="molecule type" value="Genomic_DNA"/>
</dbReference>
<dbReference type="PANTHER" id="PTHR37067">
    <property type="entry name" value="PX DOMAIN-CONTAINING PROTEIN"/>
    <property type="match status" value="1"/>
</dbReference>
<sequence>MVDHESVWAVSLASDGSTHRDQLFFDLRLHVYYHDNLMNLHLVAMLMFERHTMLNIFNMISKFMDALYNKWHTKLIGMSTDNENTMTGRHAGVMTHIVMCANYKVLRMWCVPHQIDIVIKASAESINDNSWVKFTYMFLVYLHVHDILIISMNVKCPKKTNRWVHLGRLLAFYK</sequence>
<name>A0ABP1AID7_9BRYO</name>
<keyword evidence="2" id="KW-1185">Reference proteome</keyword>